<evidence type="ECO:0008006" key="4">
    <source>
        <dbReference type="Google" id="ProtNLM"/>
    </source>
</evidence>
<sequence>MKQKLLALSIFIIAGLSAATAQTHKGEYYLGGSLSYDYSSYGSSTTYSFTEGYTIYTTSKISSFSFRPEFGFFISDKWSIGIQPVYSRQAGTETSDYHSYTNTSNNYTSSDKYHNDVLGIGVHARYYAMISDKFGFFPEFGISTINNTTYFKYGTFSLGGTPNFVFFPTPKLGVNLGFGGVSYNLDYQTKDSTFHLGLNDNISFGLNYFWGRK</sequence>
<feature type="chain" id="PRO_5012736577" description="Outer membrane protein beta-barrel domain-containing protein" evidence="1">
    <location>
        <begin position="22"/>
        <end position="213"/>
    </location>
</feature>
<protein>
    <recommendedName>
        <fullName evidence="4">Outer membrane protein beta-barrel domain-containing protein</fullName>
    </recommendedName>
</protein>
<evidence type="ECO:0000313" key="3">
    <source>
        <dbReference type="Proteomes" id="UP000215002"/>
    </source>
</evidence>
<name>A0A223P0K8_9SPHI</name>
<feature type="signal peptide" evidence="1">
    <location>
        <begin position="1"/>
        <end position="21"/>
    </location>
</feature>
<evidence type="ECO:0000256" key="1">
    <source>
        <dbReference type="SAM" id="SignalP"/>
    </source>
</evidence>
<dbReference type="RefSeq" id="WP_094571564.1">
    <property type="nucleotide sequence ID" value="NZ_CP022743.1"/>
</dbReference>
<dbReference type="KEGG" id="muc:MuYL_3486"/>
<dbReference type="AlphaFoldDB" id="A0A223P0K8"/>
<dbReference type="EMBL" id="CP022743">
    <property type="protein sequence ID" value="ASU35371.1"/>
    <property type="molecule type" value="Genomic_DNA"/>
</dbReference>
<keyword evidence="1" id="KW-0732">Signal</keyword>
<organism evidence="2 3">
    <name type="scientific">Mucilaginibacter xinganensis</name>
    <dbReference type="NCBI Taxonomy" id="1234841"/>
    <lineage>
        <taxon>Bacteria</taxon>
        <taxon>Pseudomonadati</taxon>
        <taxon>Bacteroidota</taxon>
        <taxon>Sphingobacteriia</taxon>
        <taxon>Sphingobacteriales</taxon>
        <taxon>Sphingobacteriaceae</taxon>
        <taxon>Mucilaginibacter</taxon>
    </lineage>
</organism>
<gene>
    <name evidence="2" type="ORF">MuYL_3486</name>
</gene>
<reference evidence="2 3" key="1">
    <citation type="submission" date="2017-08" db="EMBL/GenBank/DDBJ databases">
        <title>Complete genome sequence of Mucilaginibacter sp. strain BJC16-A31.</title>
        <authorList>
            <consortium name="Henan University of Science and Technology"/>
            <person name="You X."/>
        </authorList>
    </citation>
    <scope>NUCLEOTIDE SEQUENCE [LARGE SCALE GENOMIC DNA]</scope>
    <source>
        <strain evidence="2 3">BJC16-A31</strain>
    </source>
</reference>
<proteinExistence type="predicted"/>
<keyword evidence="3" id="KW-1185">Reference proteome</keyword>
<evidence type="ECO:0000313" key="2">
    <source>
        <dbReference type="EMBL" id="ASU35371.1"/>
    </source>
</evidence>
<dbReference type="OrthoDB" id="945117at2"/>
<dbReference type="Proteomes" id="UP000215002">
    <property type="component" value="Chromosome"/>
</dbReference>
<accession>A0A223P0K8</accession>